<dbReference type="GO" id="GO:0000978">
    <property type="term" value="F:RNA polymerase II cis-regulatory region sequence-specific DNA binding"/>
    <property type="evidence" value="ECO:0007669"/>
    <property type="project" value="InterPro"/>
</dbReference>
<keyword evidence="4 11" id="KW-0863">Zinc-finger</keyword>
<dbReference type="PRINTS" id="PR00047">
    <property type="entry name" value="STROIDFINGER"/>
</dbReference>
<evidence type="ECO:0000259" key="14">
    <source>
        <dbReference type="PROSITE" id="PS51843"/>
    </source>
</evidence>
<comment type="subcellular location">
    <subcellularLocation>
        <location evidence="1 11">Nucleus</location>
    </subcellularLocation>
</comment>
<dbReference type="PANTHER" id="PTHR24083">
    <property type="entry name" value="NUCLEAR HORMONE RECEPTOR"/>
    <property type="match status" value="1"/>
</dbReference>
<dbReference type="AlphaFoldDB" id="A0A1I7ZRE8"/>
<keyword evidence="5 11" id="KW-0862">Zinc</keyword>
<evidence type="ECO:0000256" key="1">
    <source>
        <dbReference type="ARBA" id="ARBA00004123"/>
    </source>
</evidence>
<dbReference type="Pfam" id="PF00104">
    <property type="entry name" value="Hormone_recep"/>
    <property type="match status" value="1"/>
</dbReference>
<evidence type="ECO:0000256" key="9">
    <source>
        <dbReference type="ARBA" id="ARBA00023170"/>
    </source>
</evidence>
<dbReference type="WBParaSite" id="L893_g28857.t1">
    <property type="protein sequence ID" value="L893_g28857.t1"/>
    <property type="gene ID" value="L893_g28857"/>
</dbReference>
<dbReference type="PROSITE" id="PS51030">
    <property type="entry name" value="NUCLEAR_REC_DBD_2"/>
    <property type="match status" value="1"/>
</dbReference>
<dbReference type="InterPro" id="IPR013088">
    <property type="entry name" value="Znf_NHR/GATA"/>
</dbReference>
<dbReference type="Gene3D" id="3.30.50.10">
    <property type="entry name" value="Erythroid Transcription Factor GATA-1, subunit A"/>
    <property type="match status" value="1"/>
</dbReference>
<dbReference type="GO" id="GO:0008270">
    <property type="term" value="F:zinc ion binding"/>
    <property type="evidence" value="ECO:0007669"/>
    <property type="project" value="UniProtKB-KW"/>
</dbReference>
<organism evidence="15 16">
    <name type="scientific">Steinernema glaseri</name>
    <dbReference type="NCBI Taxonomy" id="37863"/>
    <lineage>
        <taxon>Eukaryota</taxon>
        <taxon>Metazoa</taxon>
        <taxon>Ecdysozoa</taxon>
        <taxon>Nematoda</taxon>
        <taxon>Chromadorea</taxon>
        <taxon>Rhabditida</taxon>
        <taxon>Tylenchina</taxon>
        <taxon>Panagrolaimomorpha</taxon>
        <taxon>Strongyloidoidea</taxon>
        <taxon>Steinernematidae</taxon>
        <taxon>Steinernema</taxon>
    </lineage>
</organism>
<dbReference type="SUPFAM" id="SSF48508">
    <property type="entry name" value="Nuclear receptor ligand-binding domain"/>
    <property type="match status" value="1"/>
</dbReference>
<evidence type="ECO:0000256" key="2">
    <source>
        <dbReference type="ARBA" id="ARBA00005993"/>
    </source>
</evidence>
<evidence type="ECO:0000256" key="8">
    <source>
        <dbReference type="ARBA" id="ARBA00023163"/>
    </source>
</evidence>
<dbReference type="InterPro" id="IPR035500">
    <property type="entry name" value="NHR-like_dom_sf"/>
</dbReference>
<comment type="similarity">
    <text evidence="2 11">Belongs to the nuclear hormone receptor family.</text>
</comment>
<dbReference type="GO" id="GO:0005634">
    <property type="term" value="C:nucleus"/>
    <property type="evidence" value="ECO:0007669"/>
    <property type="project" value="UniProtKB-SubCell"/>
</dbReference>
<dbReference type="PRINTS" id="PR00398">
    <property type="entry name" value="STRDHORMONER"/>
</dbReference>
<keyword evidence="10 11" id="KW-0539">Nucleus</keyword>
<evidence type="ECO:0000259" key="13">
    <source>
        <dbReference type="PROSITE" id="PS51030"/>
    </source>
</evidence>
<evidence type="ECO:0000313" key="16">
    <source>
        <dbReference type="WBParaSite" id="L893_g28857.t1"/>
    </source>
</evidence>
<evidence type="ECO:0000256" key="6">
    <source>
        <dbReference type="ARBA" id="ARBA00023015"/>
    </source>
</evidence>
<dbReference type="SUPFAM" id="SSF57716">
    <property type="entry name" value="Glucocorticoid receptor-like (DNA-binding domain)"/>
    <property type="match status" value="1"/>
</dbReference>
<dbReference type="Pfam" id="PF00105">
    <property type="entry name" value="zf-C4"/>
    <property type="match status" value="1"/>
</dbReference>
<dbReference type="SMART" id="SM00399">
    <property type="entry name" value="ZnF_C4"/>
    <property type="match status" value="1"/>
</dbReference>
<dbReference type="InterPro" id="IPR050274">
    <property type="entry name" value="Nuclear_hormone_rcpt_NR2"/>
</dbReference>
<dbReference type="FunFam" id="3.30.50.10:FF:000030">
    <property type="entry name" value="Nuclear Hormone Receptor family"/>
    <property type="match status" value="1"/>
</dbReference>
<accession>A0A1I7ZRE8</accession>
<evidence type="ECO:0000256" key="10">
    <source>
        <dbReference type="ARBA" id="ARBA00023242"/>
    </source>
</evidence>
<evidence type="ECO:0000256" key="3">
    <source>
        <dbReference type="ARBA" id="ARBA00022723"/>
    </source>
</evidence>
<dbReference type="InterPro" id="IPR001628">
    <property type="entry name" value="Znf_hrmn_rcpt"/>
</dbReference>
<dbReference type="Proteomes" id="UP000095287">
    <property type="component" value="Unplaced"/>
</dbReference>
<evidence type="ECO:0000256" key="12">
    <source>
        <dbReference type="SAM" id="MobiDB-lite"/>
    </source>
</evidence>
<dbReference type="Gene3D" id="1.10.565.10">
    <property type="entry name" value="Retinoid X Receptor"/>
    <property type="match status" value="1"/>
</dbReference>
<dbReference type="InterPro" id="IPR000536">
    <property type="entry name" value="Nucl_hrmn_rcpt_lig-bd"/>
</dbReference>
<dbReference type="SMART" id="SM00430">
    <property type="entry name" value="HOLI"/>
    <property type="match status" value="1"/>
</dbReference>
<evidence type="ECO:0000256" key="11">
    <source>
        <dbReference type="RuleBase" id="RU004334"/>
    </source>
</evidence>
<protein>
    <submittedName>
        <fullName evidence="16">Nuclear receptor domain-containing protein</fullName>
    </submittedName>
</protein>
<feature type="region of interest" description="Disordered" evidence="12">
    <location>
        <begin position="63"/>
        <end position="86"/>
    </location>
</feature>
<evidence type="ECO:0000256" key="7">
    <source>
        <dbReference type="ARBA" id="ARBA00023125"/>
    </source>
</evidence>
<keyword evidence="3 11" id="KW-0479">Metal-binding</keyword>
<proteinExistence type="inferred from homology"/>
<keyword evidence="9 11" id="KW-0675">Receptor</keyword>
<keyword evidence="8 11" id="KW-0804">Transcription</keyword>
<keyword evidence="7 11" id="KW-0238">DNA-binding</keyword>
<feature type="domain" description="NR LBD" evidence="14">
    <location>
        <begin position="240"/>
        <end position="477"/>
    </location>
</feature>
<dbReference type="InterPro" id="IPR049636">
    <property type="entry name" value="HNF4-like_DBD"/>
</dbReference>
<dbReference type="InterPro" id="IPR001723">
    <property type="entry name" value="Nuclear_hrmn_rcpt"/>
</dbReference>
<keyword evidence="15" id="KW-1185">Reference proteome</keyword>
<dbReference type="CDD" id="cd06960">
    <property type="entry name" value="NR_DBD_HNF4A"/>
    <property type="match status" value="1"/>
</dbReference>
<keyword evidence="6 11" id="KW-0805">Transcription regulation</keyword>
<feature type="domain" description="Nuclear receptor" evidence="13">
    <location>
        <begin position="98"/>
        <end position="175"/>
    </location>
</feature>
<sequence length="483" mass="54891">MDYHSSNFIPQLSEKDLLHYRLFYGDMHIAGNQCGLPDIQEYRYSPPQLQKETVFHIKEEPDFESGPTVVEMPSDSDSDAQTTSSPPVVEGRKIVQFAEDCAVCGDKATGFHYDVASCNGCKTFFRRTVVSGRKFVCHKNGECLLELDKTKRCACRACRFQRCVDVGMNPNAIQYTPSTNLTLSIARKKLKRQFSSCSAPSALLSPLPIIDGDILKRIGDMLHVELKHDRLRNSTFSPYDIPLTVEDILEQQPLFGEADRYPIVQKWPVRFTAPYKPEYRNLGMKFWLYQDLYLSVEYLKTFSFFNKLNHNDQVVLAKEMAMAATALTASYCSFLKGADTVVYPDGHVPFTSLPNFRVELEAVLQKSVVGPVTKLKMDSVQYALMKAMLVLNGDANGLTPEGRDLINDERSHYSTTLLKYLQNRMGGAEGIEQFGKVCQTIILIVNYVQNHRNYFLMRRMNFFRSNPLPPPSRLFEQTIGLLP</sequence>
<dbReference type="PROSITE" id="PS51843">
    <property type="entry name" value="NR_LBD"/>
    <property type="match status" value="1"/>
</dbReference>
<dbReference type="GO" id="GO:0003700">
    <property type="term" value="F:DNA-binding transcription factor activity"/>
    <property type="evidence" value="ECO:0007669"/>
    <property type="project" value="InterPro"/>
</dbReference>
<evidence type="ECO:0000256" key="5">
    <source>
        <dbReference type="ARBA" id="ARBA00022833"/>
    </source>
</evidence>
<dbReference type="PROSITE" id="PS00031">
    <property type="entry name" value="NUCLEAR_REC_DBD_1"/>
    <property type="match status" value="1"/>
</dbReference>
<evidence type="ECO:0000256" key="4">
    <source>
        <dbReference type="ARBA" id="ARBA00022771"/>
    </source>
</evidence>
<feature type="compositionally biased region" description="Low complexity" evidence="12">
    <location>
        <begin position="73"/>
        <end position="86"/>
    </location>
</feature>
<evidence type="ECO:0000313" key="15">
    <source>
        <dbReference type="Proteomes" id="UP000095287"/>
    </source>
</evidence>
<reference evidence="16" key="1">
    <citation type="submission" date="2016-11" db="UniProtKB">
        <authorList>
            <consortium name="WormBaseParasite"/>
        </authorList>
    </citation>
    <scope>IDENTIFICATION</scope>
</reference>
<name>A0A1I7ZRE8_9BILA</name>